<dbReference type="AlphaFoldDB" id="A0A1I7W8I4"/>
<sequence>MVILDVTMTADARSFWAPEFELLLIWDAIPCLYESESLVQMQMLLSPMYISLHSGVCRISVIKSHGTTSNTTLEKIRYSGEELLLNLY</sequence>
<accession>A0A1I7W8I4</accession>
<dbReference type="WBParaSite" id="Hba_00936">
    <property type="protein sequence ID" value="Hba_00936"/>
    <property type="gene ID" value="Hba_00936"/>
</dbReference>
<dbReference type="Proteomes" id="UP000095283">
    <property type="component" value="Unplaced"/>
</dbReference>
<proteinExistence type="predicted"/>
<evidence type="ECO:0000313" key="1">
    <source>
        <dbReference type="Proteomes" id="UP000095283"/>
    </source>
</evidence>
<protein>
    <submittedName>
        <fullName evidence="2">Neur_chan_LBD domain-containing protein</fullName>
    </submittedName>
</protein>
<evidence type="ECO:0000313" key="2">
    <source>
        <dbReference type="WBParaSite" id="Hba_00936"/>
    </source>
</evidence>
<keyword evidence="1" id="KW-1185">Reference proteome</keyword>
<reference evidence="2" key="1">
    <citation type="submission" date="2016-11" db="UniProtKB">
        <authorList>
            <consortium name="WormBaseParasite"/>
        </authorList>
    </citation>
    <scope>IDENTIFICATION</scope>
</reference>
<organism evidence="1 2">
    <name type="scientific">Heterorhabditis bacteriophora</name>
    <name type="common">Entomopathogenic nematode worm</name>
    <dbReference type="NCBI Taxonomy" id="37862"/>
    <lineage>
        <taxon>Eukaryota</taxon>
        <taxon>Metazoa</taxon>
        <taxon>Ecdysozoa</taxon>
        <taxon>Nematoda</taxon>
        <taxon>Chromadorea</taxon>
        <taxon>Rhabditida</taxon>
        <taxon>Rhabditina</taxon>
        <taxon>Rhabditomorpha</taxon>
        <taxon>Strongyloidea</taxon>
        <taxon>Heterorhabditidae</taxon>
        <taxon>Heterorhabditis</taxon>
    </lineage>
</organism>
<name>A0A1I7W8I4_HETBA</name>